<reference evidence="2 3" key="1">
    <citation type="journal article" date="2018" name="Mol. Biol. Evol.">
        <title>Analysis of the draft genome of the red seaweed Gracilariopsis chorda provides insights into genome size evolution in Rhodophyta.</title>
        <authorList>
            <person name="Lee J."/>
            <person name="Yang E.C."/>
            <person name="Graf L."/>
            <person name="Yang J.H."/>
            <person name="Qiu H."/>
            <person name="Zel Zion U."/>
            <person name="Chan C.X."/>
            <person name="Stephens T.G."/>
            <person name="Weber A.P.M."/>
            <person name="Boo G.H."/>
            <person name="Boo S.M."/>
            <person name="Kim K.M."/>
            <person name="Shin Y."/>
            <person name="Jung M."/>
            <person name="Lee S.J."/>
            <person name="Yim H.S."/>
            <person name="Lee J.H."/>
            <person name="Bhattacharya D."/>
            <person name="Yoon H.S."/>
        </authorList>
    </citation>
    <scope>NUCLEOTIDE SEQUENCE [LARGE SCALE GENOMIC DNA]</scope>
    <source>
        <strain evidence="2 3">SKKU-2015</strain>
        <tissue evidence="2">Whole body</tissue>
    </source>
</reference>
<dbReference type="Proteomes" id="UP000247409">
    <property type="component" value="Unassembled WGS sequence"/>
</dbReference>
<accession>A0A2V3IGD9</accession>
<dbReference type="EMBL" id="NBIV01000561">
    <property type="protein sequence ID" value="PXF39656.1"/>
    <property type="molecule type" value="Genomic_DNA"/>
</dbReference>
<dbReference type="EMBL" id="NBIV01000232">
    <property type="protein sequence ID" value="PXF41165.1"/>
    <property type="molecule type" value="Genomic_DNA"/>
</dbReference>
<comment type="caution">
    <text evidence="2">The sequence shown here is derived from an EMBL/GenBank/DDBJ whole genome shotgun (WGS) entry which is preliminary data.</text>
</comment>
<organism evidence="2 3">
    <name type="scientific">Gracilariopsis chorda</name>
    <dbReference type="NCBI Taxonomy" id="448386"/>
    <lineage>
        <taxon>Eukaryota</taxon>
        <taxon>Rhodophyta</taxon>
        <taxon>Florideophyceae</taxon>
        <taxon>Rhodymeniophycidae</taxon>
        <taxon>Gracilariales</taxon>
        <taxon>Gracilariaceae</taxon>
        <taxon>Gracilariopsis</taxon>
    </lineage>
</organism>
<sequence>MMEANSFSSFVGEDEFFKEDTISGSKLRTIEDIINPSYSKSTLANMERSERLIVEFAKKHNAGDPYTVSVQSSQLIMKWLVEKCRYNTRTAMMVDTMGGYVQGLRLVYKK</sequence>
<gene>
    <name evidence="2" type="ORF">BWQ96_09132</name>
    <name evidence="1" type="ORF">BWQ96_10642</name>
</gene>
<proteinExistence type="predicted"/>
<dbReference type="AlphaFoldDB" id="A0A2V3IGD9"/>
<evidence type="ECO:0000313" key="2">
    <source>
        <dbReference type="EMBL" id="PXF41165.1"/>
    </source>
</evidence>
<protein>
    <submittedName>
        <fullName evidence="2">Uncharacterized protein</fullName>
    </submittedName>
</protein>
<keyword evidence="3" id="KW-1185">Reference proteome</keyword>
<name>A0A2V3IGD9_9FLOR</name>
<evidence type="ECO:0000313" key="1">
    <source>
        <dbReference type="EMBL" id="PXF39656.1"/>
    </source>
</evidence>
<evidence type="ECO:0000313" key="3">
    <source>
        <dbReference type="Proteomes" id="UP000247409"/>
    </source>
</evidence>